<feature type="region of interest" description="Disordered" evidence="11">
    <location>
        <begin position="116"/>
        <end position="162"/>
    </location>
</feature>
<evidence type="ECO:0000256" key="3">
    <source>
        <dbReference type="ARBA" id="ARBA00022884"/>
    </source>
</evidence>
<evidence type="ECO:0000256" key="8">
    <source>
        <dbReference type="RuleBase" id="RU003905"/>
    </source>
</evidence>
<dbReference type="PANTHER" id="PTHR11229">
    <property type="entry name" value="50S RIBOSOMAL PROTEIN L3"/>
    <property type="match status" value="1"/>
</dbReference>
<sequence length="316" mass="35241">MKGILGRKSGMTTVFSEEGKAIPVTVVEVKPNVVLQVKKLIKDGYKSLKLGIEDKKINKSIKAMIGEAKKANTNPKYFIHEIRDMDGFELGDLIKGDIFKNGSLVDVTGISKGKGFQGSIKRHNQSRGPMTHGSKSHRVTGSSGDIRSTVKKSKKMPGHMGHQKTTMQNLEIVAFDANLNVLLIKGSIPGPNKSFVIVKESIKKGQKNNNPVKLVDVKEVQIKNHLFEEGKKVNAKLTSVMSIDDMKMEIEQATIKHQNDLKEHKKLLAQADKLKINKAKSLKMSNQELKVEIEKIEALIKSREEKDQLKKTEEQK</sequence>
<comment type="function">
    <text evidence="7 9">One of the primary rRNA binding proteins, it binds directly near the 3'-end of the 23S rRNA, where it nucleates assembly of the 50S subunit.</text>
</comment>
<keyword evidence="4 7" id="KW-0689">Ribosomal protein</keyword>
<dbReference type="Pfam" id="PF00297">
    <property type="entry name" value="Ribosomal_L3"/>
    <property type="match status" value="1"/>
</dbReference>
<evidence type="ECO:0000313" key="12">
    <source>
        <dbReference type="EMBL" id="CRX36957.1"/>
    </source>
</evidence>
<dbReference type="HAMAP" id="MF_01325_B">
    <property type="entry name" value="Ribosomal_uL3_B"/>
    <property type="match status" value="1"/>
</dbReference>
<dbReference type="InterPro" id="IPR000597">
    <property type="entry name" value="Ribosomal_uL3"/>
</dbReference>
<dbReference type="PANTHER" id="PTHR11229:SF16">
    <property type="entry name" value="LARGE RIBOSOMAL SUBUNIT PROTEIN UL3C"/>
    <property type="match status" value="1"/>
</dbReference>
<dbReference type="EMBL" id="CWGI01000001">
    <property type="protein sequence ID" value="CRX36957.1"/>
    <property type="molecule type" value="Genomic_DNA"/>
</dbReference>
<dbReference type="NCBIfam" id="TIGR03625">
    <property type="entry name" value="L3_bact"/>
    <property type="match status" value="1"/>
</dbReference>
<organism evidence="12 13">
    <name type="scientific">Candidatus Hepatoplasma crinochetorum</name>
    <dbReference type="NCBI Taxonomy" id="295596"/>
    <lineage>
        <taxon>Bacteria</taxon>
        <taxon>Bacillati</taxon>
        <taxon>Mycoplasmatota</taxon>
        <taxon>Mollicutes</taxon>
        <taxon>Candidatus Hepatoplasmataceae</taxon>
        <taxon>Candidatus Hepatoplasma</taxon>
    </lineage>
</organism>
<evidence type="ECO:0000256" key="7">
    <source>
        <dbReference type="HAMAP-Rule" id="MF_01325"/>
    </source>
</evidence>
<dbReference type="Proteomes" id="UP000242141">
    <property type="component" value="Unassembled WGS sequence"/>
</dbReference>
<keyword evidence="2 7" id="KW-0699">rRNA-binding</keyword>
<evidence type="ECO:0000256" key="6">
    <source>
        <dbReference type="ARBA" id="ARBA00035243"/>
    </source>
</evidence>
<proteinExistence type="inferred from homology"/>
<keyword evidence="3 7" id="KW-0694">RNA-binding</keyword>
<evidence type="ECO:0000256" key="11">
    <source>
        <dbReference type="SAM" id="MobiDB-lite"/>
    </source>
</evidence>
<dbReference type="FunFam" id="2.40.30.10:FF:000004">
    <property type="entry name" value="50S ribosomal protein L3"/>
    <property type="match status" value="1"/>
</dbReference>
<dbReference type="GO" id="GO:0003735">
    <property type="term" value="F:structural constituent of ribosome"/>
    <property type="evidence" value="ECO:0007669"/>
    <property type="project" value="UniProtKB-UniRule"/>
</dbReference>
<comment type="subunit">
    <text evidence="7 9">Part of the 50S ribosomal subunit. Forms a cluster with proteins L14 and L19.</text>
</comment>
<keyword evidence="10" id="KW-0175">Coiled coil</keyword>
<keyword evidence="13" id="KW-1185">Reference proteome</keyword>
<dbReference type="SUPFAM" id="SSF50447">
    <property type="entry name" value="Translation proteins"/>
    <property type="match status" value="1"/>
</dbReference>
<dbReference type="GO" id="GO:0019843">
    <property type="term" value="F:rRNA binding"/>
    <property type="evidence" value="ECO:0007669"/>
    <property type="project" value="UniProtKB-UniRule"/>
</dbReference>
<evidence type="ECO:0000313" key="13">
    <source>
        <dbReference type="Proteomes" id="UP000242141"/>
    </source>
</evidence>
<dbReference type="InterPro" id="IPR019927">
    <property type="entry name" value="Ribosomal_uL3_bac/org-type"/>
</dbReference>
<dbReference type="AlphaFoldDB" id="A0A0G7ZLB2"/>
<evidence type="ECO:0000256" key="4">
    <source>
        <dbReference type="ARBA" id="ARBA00022980"/>
    </source>
</evidence>
<dbReference type="PROSITE" id="PS00474">
    <property type="entry name" value="RIBOSOMAL_L3"/>
    <property type="match status" value="1"/>
</dbReference>
<protein>
    <recommendedName>
        <fullName evidence="6 7">Large ribosomal subunit protein uL3</fullName>
    </recommendedName>
</protein>
<reference evidence="13" key="1">
    <citation type="submission" date="2015-05" db="EMBL/GenBank/DDBJ databases">
        <authorList>
            <person name="Collingro A."/>
        </authorList>
    </citation>
    <scope>NUCLEOTIDE SEQUENCE [LARGE SCALE GENOMIC DNA]</scope>
    <source>
        <strain evidence="13">Ps</strain>
    </source>
</reference>
<name>A0A0G7ZLB2_9MOLU</name>
<evidence type="ECO:0000256" key="5">
    <source>
        <dbReference type="ARBA" id="ARBA00023274"/>
    </source>
</evidence>
<keyword evidence="5 7" id="KW-0687">Ribonucleoprotein</keyword>
<dbReference type="GO" id="GO:0006412">
    <property type="term" value="P:translation"/>
    <property type="evidence" value="ECO:0007669"/>
    <property type="project" value="UniProtKB-UniRule"/>
</dbReference>
<evidence type="ECO:0000256" key="10">
    <source>
        <dbReference type="SAM" id="Coils"/>
    </source>
</evidence>
<comment type="similarity">
    <text evidence="1 7 8">Belongs to the universal ribosomal protein uL3 family.</text>
</comment>
<evidence type="ECO:0000256" key="1">
    <source>
        <dbReference type="ARBA" id="ARBA00006540"/>
    </source>
</evidence>
<dbReference type="GO" id="GO:0022625">
    <property type="term" value="C:cytosolic large ribosomal subunit"/>
    <property type="evidence" value="ECO:0007669"/>
    <property type="project" value="TreeGrafter"/>
</dbReference>
<dbReference type="InterPro" id="IPR009000">
    <property type="entry name" value="Transl_B-barrel_sf"/>
</dbReference>
<dbReference type="InterPro" id="IPR019926">
    <property type="entry name" value="Ribosomal_uL3_CS"/>
</dbReference>
<evidence type="ECO:0000256" key="2">
    <source>
        <dbReference type="ARBA" id="ARBA00022730"/>
    </source>
</evidence>
<feature type="coiled-coil region" evidence="10">
    <location>
        <begin position="279"/>
        <end position="306"/>
    </location>
</feature>
<evidence type="ECO:0000256" key="9">
    <source>
        <dbReference type="RuleBase" id="RU003906"/>
    </source>
</evidence>
<gene>
    <name evidence="7" type="primary">rplC</name>
    <name evidence="12" type="ORF">HEPPS_01570</name>
</gene>
<dbReference type="Gene3D" id="2.40.30.10">
    <property type="entry name" value="Translation factors"/>
    <property type="match status" value="2"/>
</dbReference>
<accession>A0A0G7ZLB2</accession>